<evidence type="ECO:0000256" key="5">
    <source>
        <dbReference type="SAM" id="MobiDB-lite"/>
    </source>
</evidence>
<organism evidence="6 7">
    <name type="scientific">Stephania japonica</name>
    <dbReference type="NCBI Taxonomy" id="461633"/>
    <lineage>
        <taxon>Eukaryota</taxon>
        <taxon>Viridiplantae</taxon>
        <taxon>Streptophyta</taxon>
        <taxon>Embryophyta</taxon>
        <taxon>Tracheophyta</taxon>
        <taxon>Spermatophyta</taxon>
        <taxon>Magnoliopsida</taxon>
        <taxon>Ranunculales</taxon>
        <taxon>Menispermaceae</taxon>
        <taxon>Menispermoideae</taxon>
        <taxon>Cissampelideae</taxon>
        <taxon>Stephania</taxon>
    </lineage>
</organism>
<evidence type="ECO:0000256" key="4">
    <source>
        <dbReference type="ARBA" id="ARBA00023242"/>
    </source>
</evidence>
<keyword evidence="2" id="KW-0805">Transcription regulation</keyword>
<dbReference type="Proteomes" id="UP001417504">
    <property type="component" value="Unassembled WGS sequence"/>
</dbReference>
<dbReference type="AlphaFoldDB" id="A0AAP0P833"/>
<keyword evidence="7" id="KW-1185">Reference proteome</keyword>
<dbReference type="PANTHER" id="PTHR31945:SF26">
    <property type="entry name" value="TRANSCRIPTION FACTOR BHLH35"/>
    <property type="match status" value="1"/>
</dbReference>
<feature type="compositionally biased region" description="Polar residues" evidence="5">
    <location>
        <begin position="74"/>
        <end position="88"/>
    </location>
</feature>
<keyword evidence="4" id="KW-0539">Nucleus</keyword>
<feature type="region of interest" description="Disordered" evidence="5">
    <location>
        <begin position="71"/>
        <end position="107"/>
    </location>
</feature>
<proteinExistence type="predicted"/>
<protein>
    <recommendedName>
        <fullName evidence="8">BHLH domain-containing protein</fullName>
    </recommendedName>
</protein>
<evidence type="ECO:0008006" key="8">
    <source>
        <dbReference type="Google" id="ProtNLM"/>
    </source>
</evidence>
<evidence type="ECO:0000313" key="6">
    <source>
        <dbReference type="EMBL" id="KAK9130946.1"/>
    </source>
</evidence>
<reference evidence="6 7" key="1">
    <citation type="submission" date="2024-01" db="EMBL/GenBank/DDBJ databases">
        <title>Genome assemblies of Stephania.</title>
        <authorList>
            <person name="Yang L."/>
        </authorList>
    </citation>
    <scope>NUCLEOTIDE SEQUENCE [LARGE SCALE GENOMIC DNA]</scope>
    <source>
        <strain evidence="6">QJT</strain>
        <tissue evidence="6">Leaf</tissue>
    </source>
</reference>
<comment type="caution">
    <text evidence="6">The sequence shown here is derived from an EMBL/GenBank/DDBJ whole genome shotgun (WGS) entry which is preliminary data.</text>
</comment>
<gene>
    <name evidence="6" type="ORF">Sjap_011433</name>
</gene>
<accession>A0AAP0P833</accession>
<dbReference type="InterPro" id="IPR051358">
    <property type="entry name" value="TF_AMS/ICE1/BHLH6-like"/>
</dbReference>
<evidence type="ECO:0000313" key="7">
    <source>
        <dbReference type="Proteomes" id="UP001417504"/>
    </source>
</evidence>
<dbReference type="GO" id="GO:0005634">
    <property type="term" value="C:nucleus"/>
    <property type="evidence" value="ECO:0007669"/>
    <property type="project" value="UniProtKB-SubCell"/>
</dbReference>
<comment type="subcellular location">
    <subcellularLocation>
        <location evidence="1">Nucleus</location>
    </subcellularLocation>
</comment>
<dbReference type="SUPFAM" id="SSF47459">
    <property type="entry name" value="HLH, helix-loop-helix DNA-binding domain"/>
    <property type="match status" value="1"/>
</dbReference>
<dbReference type="GO" id="GO:0046983">
    <property type="term" value="F:protein dimerization activity"/>
    <property type="evidence" value="ECO:0007669"/>
    <property type="project" value="InterPro"/>
</dbReference>
<dbReference type="GO" id="GO:0043565">
    <property type="term" value="F:sequence-specific DNA binding"/>
    <property type="evidence" value="ECO:0007669"/>
    <property type="project" value="TreeGrafter"/>
</dbReference>
<dbReference type="GO" id="GO:0003700">
    <property type="term" value="F:DNA-binding transcription factor activity"/>
    <property type="evidence" value="ECO:0007669"/>
    <property type="project" value="TreeGrafter"/>
</dbReference>
<dbReference type="PANTHER" id="PTHR31945">
    <property type="entry name" value="TRANSCRIPTION FACTOR SCREAM2-RELATED"/>
    <property type="match status" value="1"/>
</dbReference>
<evidence type="ECO:0000256" key="1">
    <source>
        <dbReference type="ARBA" id="ARBA00004123"/>
    </source>
</evidence>
<name>A0AAP0P833_9MAGN</name>
<keyword evidence="3" id="KW-0804">Transcription</keyword>
<feature type="compositionally biased region" description="Polar residues" evidence="5">
    <location>
        <begin position="97"/>
        <end position="107"/>
    </location>
</feature>
<dbReference type="EMBL" id="JBBNAE010000004">
    <property type="protein sequence ID" value="KAK9130946.1"/>
    <property type="molecule type" value="Genomic_DNA"/>
</dbReference>
<evidence type="ECO:0000256" key="3">
    <source>
        <dbReference type="ARBA" id="ARBA00023163"/>
    </source>
</evidence>
<dbReference type="InterPro" id="IPR036638">
    <property type="entry name" value="HLH_DNA-bd_sf"/>
</dbReference>
<evidence type="ECO:0000256" key="2">
    <source>
        <dbReference type="ARBA" id="ARBA00023015"/>
    </source>
</evidence>
<sequence length="191" mass="21478">MASDEIYSSDEDGLESSSSTNPGGGQTETISQQLQMLQSLVPNITNTRDERTILEATHDYLGRIHEETERIQKELSSMQPSSSTNNPESLPRRTHESGSATQRSQITNVEVEEHWEGRFIVKVTWRREYAGAAGNVQRVIERLDAKIKMVSIAVEESADPTLMLTTAFIKVMDCSYVFFADRGKISQQQIH</sequence>
<feature type="region of interest" description="Disordered" evidence="5">
    <location>
        <begin position="1"/>
        <end position="31"/>
    </location>
</feature>